<keyword evidence="3" id="KW-0597">Phosphoprotein</keyword>
<reference evidence="18 19" key="1">
    <citation type="submission" date="2009-06" db="EMBL/GenBank/DDBJ databases">
        <title>The Genome Sequence of Loxodonta africana (African elephant).</title>
        <authorList>
            <person name="Di Palma F."/>
            <person name="Heiman D."/>
            <person name="Young S."/>
            <person name="Johnson J."/>
            <person name="Lander E.S."/>
            <person name="Lindblad-Toh K."/>
        </authorList>
    </citation>
    <scope>NUCLEOTIDE SEQUENCE [LARGE SCALE GENOMIC DNA]</scope>
    <source>
        <strain evidence="18 19">Isolate ISIS603380</strain>
    </source>
</reference>
<dbReference type="GO" id="GO:0098609">
    <property type="term" value="P:cell-cell adhesion"/>
    <property type="evidence" value="ECO:0007669"/>
    <property type="project" value="InterPro"/>
</dbReference>
<dbReference type="InterPro" id="IPR013783">
    <property type="entry name" value="Ig-like_fold"/>
</dbReference>
<dbReference type="SUPFAM" id="SSF48726">
    <property type="entry name" value="Immunoglobulin"/>
    <property type="match status" value="8"/>
</dbReference>
<evidence type="ECO:0000256" key="11">
    <source>
        <dbReference type="ARBA" id="ARBA00023180"/>
    </source>
</evidence>
<feature type="domain" description="Ig-like" evidence="17">
    <location>
        <begin position="489"/>
        <end position="565"/>
    </location>
</feature>
<dbReference type="SMART" id="SM00409">
    <property type="entry name" value="IG"/>
    <property type="match status" value="6"/>
</dbReference>
<evidence type="ECO:0000256" key="9">
    <source>
        <dbReference type="ARBA" id="ARBA00023136"/>
    </source>
</evidence>
<evidence type="ECO:0000313" key="18">
    <source>
        <dbReference type="Ensembl" id="ENSLAFP00000018446.1"/>
    </source>
</evidence>
<evidence type="ECO:0000256" key="14">
    <source>
        <dbReference type="ARBA" id="ARBA00069858"/>
    </source>
</evidence>
<reference evidence="18" key="3">
    <citation type="submission" date="2025-09" db="UniProtKB">
        <authorList>
            <consortium name="Ensembl"/>
        </authorList>
    </citation>
    <scope>IDENTIFICATION</scope>
    <source>
        <strain evidence="18">Isolate ISIS603380</strain>
    </source>
</reference>
<feature type="signal peptide" evidence="16">
    <location>
        <begin position="1"/>
        <end position="30"/>
    </location>
</feature>
<dbReference type="FunCoup" id="G3TS88">
    <property type="interactions" value="131"/>
</dbReference>
<comment type="function">
    <text evidence="13">ICAM proteins are ligands for the leukocyte adhesion protein LFA-1 (integrin alpha-L/beta-2).</text>
</comment>
<dbReference type="HOGENOM" id="CLU_014560_0_0_1"/>
<dbReference type="AlphaFoldDB" id="G3TS88"/>
<dbReference type="InterPro" id="IPR003987">
    <property type="entry name" value="ICAM_VCAM_N"/>
</dbReference>
<dbReference type="InterPro" id="IPR013768">
    <property type="entry name" value="ICAM_N"/>
</dbReference>
<evidence type="ECO:0000256" key="4">
    <source>
        <dbReference type="ARBA" id="ARBA00022692"/>
    </source>
</evidence>
<comment type="subcellular location">
    <subcellularLocation>
        <location evidence="1">Membrane</location>
        <topology evidence="1">Single-pass type I membrane protein</topology>
    </subcellularLocation>
</comment>
<feature type="domain" description="Ig-like" evidence="17">
    <location>
        <begin position="633"/>
        <end position="705"/>
    </location>
</feature>
<dbReference type="InterPro" id="IPR003988">
    <property type="entry name" value="ICAM"/>
</dbReference>
<evidence type="ECO:0000256" key="16">
    <source>
        <dbReference type="SAM" id="SignalP"/>
    </source>
</evidence>
<reference evidence="18" key="2">
    <citation type="submission" date="2025-08" db="UniProtKB">
        <authorList>
            <consortium name="Ensembl"/>
        </authorList>
    </citation>
    <scope>IDENTIFICATION</scope>
    <source>
        <strain evidence="18">Isolate ISIS603380</strain>
    </source>
</reference>
<dbReference type="FunFam" id="2.60.40.10:FF:000459">
    <property type="entry name" value="Intercellular adhesion molecule 1"/>
    <property type="match status" value="1"/>
</dbReference>
<evidence type="ECO:0000256" key="7">
    <source>
        <dbReference type="ARBA" id="ARBA00022889"/>
    </source>
</evidence>
<proteinExistence type="inferred from homology"/>
<dbReference type="FunFam" id="2.60.40.10:FF:000335">
    <property type="entry name" value="Intercellular adhesion molecule 5"/>
    <property type="match status" value="1"/>
</dbReference>
<dbReference type="Pfam" id="PF03921">
    <property type="entry name" value="ICAM_N"/>
    <property type="match status" value="1"/>
</dbReference>
<dbReference type="PANTHER" id="PTHR13771:SF9">
    <property type="entry name" value="INTERCELLULAR ADHESION MOLECULE 5"/>
    <property type="match status" value="1"/>
</dbReference>
<gene>
    <name evidence="18" type="primary">ICAM5</name>
</gene>
<evidence type="ECO:0000256" key="2">
    <source>
        <dbReference type="ARBA" id="ARBA00005925"/>
    </source>
</evidence>
<dbReference type="FunFam" id="2.60.40.10:FF:000338">
    <property type="entry name" value="intercellular adhesion molecule 5"/>
    <property type="match status" value="1"/>
</dbReference>
<protein>
    <recommendedName>
        <fullName evidence="14">Intercellular adhesion molecule 5</fullName>
    </recommendedName>
    <alternativeName>
        <fullName evidence="15">Telencephalin</fullName>
    </alternativeName>
</protein>
<dbReference type="FunFam" id="2.60.40.10:FF:000950">
    <property type="entry name" value="Intercellular adhesion molecule 5"/>
    <property type="match status" value="1"/>
</dbReference>
<dbReference type="GeneTree" id="ENSGT00940000162184"/>
<evidence type="ECO:0000313" key="19">
    <source>
        <dbReference type="Proteomes" id="UP000007646"/>
    </source>
</evidence>
<keyword evidence="7" id="KW-0130">Cell adhesion</keyword>
<dbReference type="Ensembl" id="ENSLAFT00000026161.1">
    <property type="protein sequence ID" value="ENSLAFP00000018446.1"/>
    <property type="gene ID" value="ENSLAFG00000026578.1"/>
</dbReference>
<evidence type="ECO:0000256" key="12">
    <source>
        <dbReference type="ARBA" id="ARBA00023319"/>
    </source>
</evidence>
<keyword evidence="5 16" id="KW-0732">Signal</keyword>
<keyword evidence="9" id="KW-0472">Membrane</keyword>
<dbReference type="CDD" id="cd00096">
    <property type="entry name" value="Ig"/>
    <property type="match status" value="1"/>
</dbReference>
<name>G3TS88_LOXAF</name>
<comment type="similarity">
    <text evidence="2">Belongs to the immunoglobulin superfamily. ICAM family.</text>
</comment>
<dbReference type="STRING" id="9785.ENSLAFP00000018446"/>
<dbReference type="GO" id="GO:0005178">
    <property type="term" value="F:integrin binding"/>
    <property type="evidence" value="ECO:0007669"/>
    <property type="project" value="InterPro"/>
</dbReference>
<dbReference type="Pfam" id="PF13927">
    <property type="entry name" value="Ig_3"/>
    <property type="match status" value="1"/>
</dbReference>
<dbReference type="PANTHER" id="PTHR13771">
    <property type="entry name" value="INTERCELLULAR ADHESION MOLECULE"/>
    <property type="match status" value="1"/>
</dbReference>
<accession>G3TS88</accession>
<keyword evidence="8" id="KW-1133">Transmembrane helix</keyword>
<dbReference type="GO" id="GO:0098794">
    <property type="term" value="C:postsynapse"/>
    <property type="evidence" value="ECO:0007669"/>
    <property type="project" value="Ensembl"/>
</dbReference>
<feature type="chain" id="PRO_5003455815" description="Intercellular adhesion molecule 5" evidence="16">
    <location>
        <begin position="31"/>
        <end position="800"/>
    </location>
</feature>
<dbReference type="GO" id="GO:0051963">
    <property type="term" value="P:regulation of synapse assembly"/>
    <property type="evidence" value="ECO:0007669"/>
    <property type="project" value="Ensembl"/>
</dbReference>
<keyword evidence="4" id="KW-0812">Transmembrane</keyword>
<keyword evidence="11" id="KW-0325">Glycoprotein</keyword>
<keyword evidence="12" id="KW-0393">Immunoglobulin domain</keyword>
<dbReference type="Gene3D" id="2.60.40.10">
    <property type="entry name" value="Immunoglobulins"/>
    <property type="match status" value="8"/>
</dbReference>
<evidence type="ECO:0000256" key="6">
    <source>
        <dbReference type="ARBA" id="ARBA00022737"/>
    </source>
</evidence>
<dbReference type="Proteomes" id="UP000007646">
    <property type="component" value="Unassembled WGS sequence"/>
</dbReference>
<dbReference type="PRINTS" id="PR01473">
    <property type="entry name" value="ICAM"/>
</dbReference>
<dbReference type="PRINTS" id="PR01472">
    <property type="entry name" value="ICAMVCAM1"/>
</dbReference>
<evidence type="ECO:0000256" key="15">
    <source>
        <dbReference type="ARBA" id="ARBA00083861"/>
    </source>
</evidence>
<evidence type="ECO:0000256" key="8">
    <source>
        <dbReference type="ARBA" id="ARBA00022989"/>
    </source>
</evidence>
<dbReference type="InterPro" id="IPR007110">
    <property type="entry name" value="Ig-like_dom"/>
</dbReference>
<evidence type="ECO:0000256" key="10">
    <source>
        <dbReference type="ARBA" id="ARBA00023157"/>
    </source>
</evidence>
<dbReference type="GO" id="GO:0098978">
    <property type="term" value="C:glutamatergic synapse"/>
    <property type="evidence" value="ECO:0007669"/>
    <property type="project" value="Ensembl"/>
</dbReference>
<dbReference type="SMART" id="SM00408">
    <property type="entry name" value="IGc2"/>
    <property type="match status" value="4"/>
</dbReference>
<keyword evidence="6" id="KW-0677">Repeat</keyword>
<feature type="domain" description="Ig-like" evidence="17">
    <location>
        <begin position="712"/>
        <end position="790"/>
    </location>
</feature>
<evidence type="ECO:0000256" key="3">
    <source>
        <dbReference type="ARBA" id="ARBA00022553"/>
    </source>
</evidence>
<dbReference type="FunFam" id="2.60.40.10:FF:000194">
    <property type="entry name" value="Intercellular adhesion molecule 1"/>
    <property type="match status" value="1"/>
</dbReference>
<organism evidence="18 19">
    <name type="scientific">Loxodonta africana</name>
    <name type="common">African elephant</name>
    <dbReference type="NCBI Taxonomy" id="9785"/>
    <lineage>
        <taxon>Eukaryota</taxon>
        <taxon>Metazoa</taxon>
        <taxon>Chordata</taxon>
        <taxon>Craniata</taxon>
        <taxon>Vertebrata</taxon>
        <taxon>Euteleostomi</taxon>
        <taxon>Mammalia</taxon>
        <taxon>Eutheria</taxon>
        <taxon>Afrotheria</taxon>
        <taxon>Proboscidea</taxon>
        <taxon>Elephantidae</taxon>
        <taxon>Loxodonta</taxon>
    </lineage>
</organism>
<dbReference type="FunFam" id="2.60.40.10:FF:000648">
    <property type="entry name" value="Intercellular adhesion molecule 1"/>
    <property type="match status" value="1"/>
</dbReference>
<dbReference type="Pfam" id="PF21146">
    <property type="entry name" value="ICAM1_3_5_D2"/>
    <property type="match status" value="1"/>
</dbReference>
<dbReference type="InterPro" id="IPR048679">
    <property type="entry name" value="ICAM1_3_5_D2"/>
</dbReference>
<sequence length="800" mass="85237">MPGPWPGLRRALLGLWAALSLGLLGLSAVAQEPFWADLQPRVALVEGGGSLLNCSTNCPRRERGGLETLRRNGTQRGLRWLARQLVDIREPETQPVCFFRCARRTLQARGLIRTFQRPDRVELMPLPPWQPVGENFTLSCRVPGAGPRGSLTLTLLRGAQELIRRSFVGEPPRARGAVLTATVLARREDHEANFSCRAELDLRPHGLGLFENSSAPRQLRTFTLSPDSPRLAAPRLLEVGLERPVSCALEGLFPASEAHIYLALGDQRLNSKVMREGDALTATATATARAEEEGIGQLVCNVTLGGESRETRENVTVYSFPEPLLTLSEPIAPEGTTVTITCTAGARALVSLDGVQAVGSGQPAQLQLNATENDDRRDFFCDATLEVNGEILSKNRSAELRVLYAPRLDDSGCPRSWTWPEGPEQTLRCEARGNPAPSVHCARPDSGAVLALGLLGPVTRALAGTYRCRAANVLGEAVKDVTLMVEYAPALDSVGCPERITWLEGTEASLSCVAHGVPPPTVSCVRPEEDGVVEGLLRVAREHAGTYRCEATNARGSAAKTVAVTVECEWMHQGVRWGLSGQPGPDFLLLLCHGRPLTVAVSAGVLSGGPGGAEGSGVPRIWTPPPTALIAPPQMDESTCPSNQTWLEGAEVAALTCAAGGRPSPSVRCYREGTRPERQRVSRNDAGTYRCVATNAHGTDARTVTVGVVYRPVVAELAASPPGGVRPGGNFTLTCRAEAWPPAQISNIGLSSNNSTLSVAGAMGSHGGEYECAATNAHGRHARRIMVRVAGEWQLGVGGA</sequence>
<keyword evidence="19" id="KW-1185">Reference proteome</keyword>
<evidence type="ECO:0000256" key="13">
    <source>
        <dbReference type="ARBA" id="ARBA00053096"/>
    </source>
</evidence>
<dbReference type="GO" id="GO:0006909">
    <property type="term" value="P:phagocytosis"/>
    <property type="evidence" value="ECO:0007669"/>
    <property type="project" value="Ensembl"/>
</dbReference>
<dbReference type="InterPro" id="IPR036179">
    <property type="entry name" value="Ig-like_dom_sf"/>
</dbReference>
<dbReference type="OMA" id="GCPSNWT"/>
<evidence type="ECO:0000256" key="1">
    <source>
        <dbReference type="ARBA" id="ARBA00004479"/>
    </source>
</evidence>
<dbReference type="InParanoid" id="G3TS88"/>
<evidence type="ECO:0000259" key="17">
    <source>
        <dbReference type="PROSITE" id="PS50835"/>
    </source>
</evidence>
<dbReference type="eggNOG" id="ENOG502QS16">
    <property type="taxonomic scope" value="Eukaryota"/>
</dbReference>
<dbReference type="GO" id="GO:0005886">
    <property type="term" value="C:plasma membrane"/>
    <property type="evidence" value="ECO:0007669"/>
    <property type="project" value="Ensembl"/>
</dbReference>
<dbReference type="InterPro" id="IPR003599">
    <property type="entry name" value="Ig_sub"/>
</dbReference>
<dbReference type="PROSITE" id="PS50835">
    <property type="entry name" value="IG_LIKE"/>
    <property type="match status" value="3"/>
</dbReference>
<keyword evidence="10" id="KW-1015">Disulfide bond</keyword>
<evidence type="ECO:0000256" key="5">
    <source>
        <dbReference type="ARBA" id="ARBA00022729"/>
    </source>
</evidence>
<dbReference type="InterPro" id="IPR047012">
    <property type="entry name" value="ICAM_VCAM"/>
</dbReference>
<dbReference type="InterPro" id="IPR003598">
    <property type="entry name" value="Ig_sub2"/>
</dbReference>